<dbReference type="EMBL" id="CP072133">
    <property type="protein sequence ID" value="QTH72373.1"/>
    <property type="molecule type" value="Genomic_DNA"/>
</dbReference>
<dbReference type="Proteomes" id="UP000664904">
    <property type="component" value="Chromosome"/>
</dbReference>
<protein>
    <submittedName>
        <fullName evidence="2">DsbA family oxidoreductase</fullName>
    </submittedName>
</protein>
<dbReference type="Gene3D" id="3.40.30.10">
    <property type="entry name" value="Glutaredoxin"/>
    <property type="match status" value="1"/>
</dbReference>
<dbReference type="GO" id="GO:0016491">
    <property type="term" value="F:oxidoreductase activity"/>
    <property type="evidence" value="ECO:0007669"/>
    <property type="project" value="InterPro"/>
</dbReference>
<proteinExistence type="predicted"/>
<keyword evidence="3" id="KW-1185">Reference proteome</keyword>
<dbReference type="PANTHER" id="PTHR13887:SF41">
    <property type="entry name" value="THIOREDOXIN SUPERFAMILY PROTEIN"/>
    <property type="match status" value="1"/>
</dbReference>
<gene>
    <name evidence="2" type="ORF">J5O05_05875</name>
</gene>
<dbReference type="InterPro" id="IPR001853">
    <property type="entry name" value="DSBA-like_thioredoxin_dom"/>
</dbReference>
<evidence type="ECO:0000313" key="3">
    <source>
        <dbReference type="Proteomes" id="UP000664904"/>
    </source>
</evidence>
<dbReference type="InterPro" id="IPR036249">
    <property type="entry name" value="Thioredoxin-like_sf"/>
</dbReference>
<evidence type="ECO:0000259" key="1">
    <source>
        <dbReference type="Pfam" id="PF01323"/>
    </source>
</evidence>
<dbReference type="SUPFAM" id="SSF52833">
    <property type="entry name" value="Thioredoxin-like"/>
    <property type="match status" value="1"/>
</dbReference>
<evidence type="ECO:0000313" key="2">
    <source>
        <dbReference type="EMBL" id="QTH72373.1"/>
    </source>
</evidence>
<dbReference type="KEGG" id="pxi:J5O05_05875"/>
<dbReference type="AlphaFoldDB" id="A0A975DIA6"/>
<dbReference type="PANTHER" id="PTHR13887">
    <property type="entry name" value="GLUTATHIONE S-TRANSFERASE KAPPA"/>
    <property type="match status" value="1"/>
</dbReference>
<organism evidence="2 3">
    <name type="scientific">Pseudoalteromonas xiamenensis</name>
    <dbReference type="NCBI Taxonomy" id="882626"/>
    <lineage>
        <taxon>Bacteria</taxon>
        <taxon>Pseudomonadati</taxon>
        <taxon>Pseudomonadota</taxon>
        <taxon>Gammaproteobacteria</taxon>
        <taxon>Alteromonadales</taxon>
        <taxon>Pseudoalteromonadaceae</taxon>
        <taxon>Pseudoalteromonas</taxon>
    </lineage>
</organism>
<feature type="domain" description="DSBA-like thioredoxin" evidence="1">
    <location>
        <begin position="9"/>
        <end position="209"/>
    </location>
</feature>
<reference evidence="2" key="1">
    <citation type="submission" date="2021-03" db="EMBL/GenBank/DDBJ databases">
        <title>Complete Genome of Pseudoalteromonas xiamenensis STKMTI.2, a new potential marine bacterium producing anti-Vibrio compounds.</title>
        <authorList>
            <person name="Handayani D.P."/>
            <person name="Isnansetyo A."/>
            <person name="Istiqomah I."/>
            <person name="Jumina J."/>
        </authorList>
    </citation>
    <scope>NUCLEOTIDE SEQUENCE</scope>
    <source>
        <strain evidence="2">STKMTI.2</strain>
    </source>
</reference>
<dbReference type="CDD" id="cd03024">
    <property type="entry name" value="DsbA_FrnE"/>
    <property type="match status" value="1"/>
</dbReference>
<sequence length="214" mass="24426">MNHAKTLRIDIISDIVCPWCAIGFYRLNAALSQLQDEVSAEIVWHPFELNPKMVPEGENLRTHLANKYGTTLDQSIRARAMLTNLGAEVGFTFNYFDEMRMLNTHDCHRLLFWAQNSGLQTDLAKVMFAEFFGNRGNFSFQSLIKLVEQAGLNVEEAKQILDSSAFSLEIKDQQTKWRNMGIHGVPTMIFNNEKMLTGAQDVEVYAKVLRSFLD</sequence>
<dbReference type="Pfam" id="PF01323">
    <property type="entry name" value="DSBA"/>
    <property type="match status" value="1"/>
</dbReference>
<dbReference type="RefSeq" id="WP_208843998.1">
    <property type="nucleotide sequence ID" value="NZ_CP072133.1"/>
</dbReference>
<name>A0A975DIA6_9GAMM</name>
<accession>A0A975DIA6</accession>